<dbReference type="GO" id="GO:0016491">
    <property type="term" value="F:oxidoreductase activity"/>
    <property type="evidence" value="ECO:0007669"/>
    <property type="project" value="UniProtKB-KW"/>
</dbReference>
<feature type="domain" description="Ketoreductase" evidence="4">
    <location>
        <begin position="18"/>
        <end position="208"/>
    </location>
</feature>
<proteinExistence type="inferred from homology"/>
<comment type="caution">
    <text evidence="5">The sequence shown here is derived from an EMBL/GenBank/DDBJ whole genome shotgun (WGS) entry which is preliminary data.</text>
</comment>
<evidence type="ECO:0000259" key="4">
    <source>
        <dbReference type="SMART" id="SM00822"/>
    </source>
</evidence>
<dbReference type="PRINTS" id="PR00080">
    <property type="entry name" value="SDRFAMILY"/>
</dbReference>
<gene>
    <name evidence="5" type="ORF">PBRASI_LOCUS561</name>
</gene>
<accession>A0A9N8VU64</accession>
<dbReference type="InterPro" id="IPR036291">
    <property type="entry name" value="NAD(P)-bd_dom_sf"/>
</dbReference>
<dbReference type="SUPFAM" id="SSF51735">
    <property type="entry name" value="NAD(P)-binding Rossmann-fold domains"/>
    <property type="match status" value="1"/>
</dbReference>
<evidence type="ECO:0000256" key="1">
    <source>
        <dbReference type="ARBA" id="ARBA00022857"/>
    </source>
</evidence>
<dbReference type="Gene3D" id="3.40.50.720">
    <property type="entry name" value="NAD(P)-binding Rossmann-like Domain"/>
    <property type="match status" value="1"/>
</dbReference>
<dbReference type="PRINTS" id="PR00081">
    <property type="entry name" value="GDHRDH"/>
</dbReference>
<evidence type="ECO:0000313" key="5">
    <source>
        <dbReference type="EMBL" id="CAG8460654.1"/>
    </source>
</evidence>
<keyword evidence="2" id="KW-0560">Oxidoreductase</keyword>
<keyword evidence="1" id="KW-0521">NADP</keyword>
<dbReference type="Pfam" id="PF00106">
    <property type="entry name" value="adh_short"/>
    <property type="match status" value="1"/>
</dbReference>
<reference evidence="5" key="1">
    <citation type="submission" date="2021-06" db="EMBL/GenBank/DDBJ databases">
        <authorList>
            <person name="Kallberg Y."/>
            <person name="Tangrot J."/>
            <person name="Rosling A."/>
        </authorList>
    </citation>
    <scope>NUCLEOTIDE SEQUENCE</scope>
    <source>
        <strain evidence="5">BR232B</strain>
    </source>
</reference>
<sequence>MTRSQHFFHFPDMLINDRTFFVTGGASGLGLAVVEELLQHGANVVIIDLKEKPLDLKVLTNTNRVLYVIADVTSEEGIKEAIKAGVNKFGNTIGGLVNSGGIGSVDMTVASNGKPADLETFKSVVDVNLVGTFNVSRLVASEMIRQMPDEDGERGVIIHLSSIASEDGEMGQAAYSASKGGITGMTLPMARDLARFGIRVLSVAPGACETPMASRLPEKAVQFIIRKIGFPKRLGKPKEVASLIIHMIQNSYMNATQVRIDGGARL</sequence>
<dbReference type="InterPro" id="IPR002347">
    <property type="entry name" value="SDR_fam"/>
</dbReference>
<keyword evidence="6" id="KW-1185">Reference proteome</keyword>
<dbReference type="PANTHER" id="PTHR43658">
    <property type="entry name" value="SHORT-CHAIN DEHYDROGENASE/REDUCTASE"/>
    <property type="match status" value="1"/>
</dbReference>
<organism evidence="5 6">
    <name type="scientific">Paraglomus brasilianum</name>
    <dbReference type="NCBI Taxonomy" id="144538"/>
    <lineage>
        <taxon>Eukaryota</taxon>
        <taxon>Fungi</taxon>
        <taxon>Fungi incertae sedis</taxon>
        <taxon>Mucoromycota</taxon>
        <taxon>Glomeromycotina</taxon>
        <taxon>Glomeromycetes</taxon>
        <taxon>Paraglomerales</taxon>
        <taxon>Paraglomeraceae</taxon>
        <taxon>Paraglomus</taxon>
    </lineage>
</organism>
<dbReference type="PANTHER" id="PTHR43658:SF8">
    <property type="entry name" value="17-BETA-HYDROXYSTEROID DEHYDROGENASE 14-RELATED"/>
    <property type="match status" value="1"/>
</dbReference>
<dbReference type="InterPro" id="IPR020904">
    <property type="entry name" value="Sc_DH/Rdtase_CS"/>
</dbReference>
<comment type="similarity">
    <text evidence="3">Belongs to the short-chain dehydrogenases/reductases (SDR) family.</text>
</comment>
<dbReference type="SMART" id="SM00822">
    <property type="entry name" value="PKS_KR"/>
    <property type="match status" value="1"/>
</dbReference>
<evidence type="ECO:0000256" key="3">
    <source>
        <dbReference type="RuleBase" id="RU000363"/>
    </source>
</evidence>
<dbReference type="InterPro" id="IPR057326">
    <property type="entry name" value="KR_dom"/>
</dbReference>
<evidence type="ECO:0000256" key="2">
    <source>
        <dbReference type="ARBA" id="ARBA00023002"/>
    </source>
</evidence>
<dbReference type="AlphaFoldDB" id="A0A9N8VU64"/>
<name>A0A9N8VU64_9GLOM</name>
<protein>
    <submittedName>
        <fullName evidence="5">1257_t:CDS:1</fullName>
    </submittedName>
</protein>
<dbReference type="OrthoDB" id="3819888at2759"/>
<dbReference type="Proteomes" id="UP000789739">
    <property type="component" value="Unassembled WGS sequence"/>
</dbReference>
<evidence type="ECO:0000313" key="6">
    <source>
        <dbReference type="Proteomes" id="UP000789739"/>
    </source>
</evidence>
<dbReference type="PROSITE" id="PS00061">
    <property type="entry name" value="ADH_SHORT"/>
    <property type="match status" value="1"/>
</dbReference>
<dbReference type="EMBL" id="CAJVPI010000028">
    <property type="protein sequence ID" value="CAG8460654.1"/>
    <property type="molecule type" value="Genomic_DNA"/>
</dbReference>